<dbReference type="OrthoDB" id="6452729at2759"/>
<protein>
    <submittedName>
        <fullName evidence="1">Uncharacterized protein</fullName>
    </submittedName>
</protein>
<evidence type="ECO:0000313" key="2">
    <source>
        <dbReference type="Proteomes" id="UP000887116"/>
    </source>
</evidence>
<sequence>MLSSISGWFLIGNWNETDFAWKIEATFLGTNASLYLTSTLWAAGTVSVEMRKFKEVFHYKTHLKLLSKYSEEQLHLKMDLMNEPDFVLTAWDVVCLSKSTILGLFGALFTYTVLLMNTNNQEK</sequence>
<reference evidence="1" key="1">
    <citation type="submission" date="2020-07" db="EMBL/GenBank/DDBJ databases">
        <title>Multicomponent nature underlies the extraordinary mechanical properties of spider dragline silk.</title>
        <authorList>
            <person name="Kono N."/>
            <person name="Nakamura H."/>
            <person name="Mori M."/>
            <person name="Yoshida Y."/>
            <person name="Ohtoshi R."/>
            <person name="Malay A.D."/>
            <person name="Moran D.A.P."/>
            <person name="Tomita M."/>
            <person name="Numata K."/>
            <person name="Arakawa K."/>
        </authorList>
    </citation>
    <scope>NUCLEOTIDE SEQUENCE</scope>
</reference>
<dbReference type="EMBL" id="BMAO01024127">
    <property type="protein sequence ID" value="GFQ93116.1"/>
    <property type="molecule type" value="Genomic_DNA"/>
</dbReference>
<dbReference type="AlphaFoldDB" id="A0A8X6G0G5"/>
<proteinExistence type="predicted"/>
<keyword evidence="2" id="KW-1185">Reference proteome</keyword>
<comment type="caution">
    <text evidence="1">The sequence shown here is derived from an EMBL/GenBank/DDBJ whole genome shotgun (WGS) entry which is preliminary data.</text>
</comment>
<name>A0A8X6G0G5_TRICU</name>
<organism evidence="1 2">
    <name type="scientific">Trichonephila clavata</name>
    <name type="common">Joro spider</name>
    <name type="synonym">Nephila clavata</name>
    <dbReference type="NCBI Taxonomy" id="2740835"/>
    <lineage>
        <taxon>Eukaryota</taxon>
        <taxon>Metazoa</taxon>
        <taxon>Ecdysozoa</taxon>
        <taxon>Arthropoda</taxon>
        <taxon>Chelicerata</taxon>
        <taxon>Arachnida</taxon>
        <taxon>Araneae</taxon>
        <taxon>Araneomorphae</taxon>
        <taxon>Entelegynae</taxon>
        <taxon>Araneoidea</taxon>
        <taxon>Nephilidae</taxon>
        <taxon>Trichonephila</taxon>
    </lineage>
</organism>
<accession>A0A8X6G0G5</accession>
<dbReference type="Proteomes" id="UP000887116">
    <property type="component" value="Unassembled WGS sequence"/>
</dbReference>
<gene>
    <name evidence="1" type="primary">AVEN_213415_1</name>
    <name evidence="1" type="ORF">TNCT_126181</name>
</gene>
<evidence type="ECO:0000313" key="1">
    <source>
        <dbReference type="EMBL" id="GFQ93116.1"/>
    </source>
</evidence>